<name>A0ACC2R5I2_9NEOP</name>
<keyword evidence="2" id="KW-1185">Reference proteome</keyword>
<accession>A0ACC2R5I2</accession>
<gene>
    <name evidence="1" type="ORF">PYW08_014945</name>
</gene>
<evidence type="ECO:0000313" key="1">
    <source>
        <dbReference type="EMBL" id="KAJ8732215.1"/>
    </source>
</evidence>
<dbReference type="EMBL" id="CM056782">
    <property type="protein sequence ID" value="KAJ8732215.1"/>
    <property type="molecule type" value="Genomic_DNA"/>
</dbReference>
<sequence>MTVRLWLCVALVINVLAVVICTGQTSHGTSASKAKCRKVKKCPKNEEFSYCPQSIQRAQCCSEKAEPSSSIKEKSHKPCKEGCVCKEDYLRAENGTCIPARQCPLTCADNEVLNECPSYCESDYCATTEEDTFAKPCLPQSVCPPPACRCGFNRRRAANGTCILTRDCPPFDCTSRPNEEYQACPPLCPTDDCSQASPTGECPPQFGRIGIILPCNPKCRCIEGYWRLNGTCVPYGECPGVCPDNERYSTCIDAECRALSCTQKDQSIPCPRIDPAFCKKGCVCQEGYLRNQDGICVLEEKCEPPPTCADNEVLDNCPSYCESDKCPASEADTYAKPCAFQEECPPPACKCAFNHRRADNGTCIPTRECPPFNCTSRPNEEFDACPPLCPTDDCSQASPTGECPPRIGRIGIILPCNPKCRCIEGYWRLNGTCVPYGECPGVCPDNERYSTCIQGECRALNCTQKGKSIACIRMDPAFCKKGCVCKEGYLRNKDGICVQEKKCEPTCPTNEEFVQCKQGVCRAKNCSERGQDVPCPDIPVEKCDSGCICKEGYLRAEDGSCVLEEECQTCGENEVLEDCPSTCNTDYCPVSADEKTVCTTADPCVPACKCRFNYKRAANNICIPTRDCPPFDCSSKPNEEYVACPPYCPTDACYKPRLDGRCPFRIGIVLQCQPKCQCKDGYGRENGTCIPFEECSNLCPANEIYSSCVQRTCRPQSCAERDVAMETCPACDASECKRGCVCQENYYRNDKGVCVSYEDCEGLKCTNPHEVYEPEFKKCPPNTCKSLVIKIRCDENQLVEPGCRCEDGYLRLNETAGCVPICDCPEMRSSPDCLK</sequence>
<protein>
    <submittedName>
        <fullName evidence="1">Uncharacterized protein</fullName>
    </submittedName>
</protein>
<organism evidence="1 2">
    <name type="scientific">Mythimna loreyi</name>
    <dbReference type="NCBI Taxonomy" id="667449"/>
    <lineage>
        <taxon>Eukaryota</taxon>
        <taxon>Metazoa</taxon>
        <taxon>Ecdysozoa</taxon>
        <taxon>Arthropoda</taxon>
        <taxon>Hexapoda</taxon>
        <taxon>Insecta</taxon>
        <taxon>Pterygota</taxon>
        <taxon>Neoptera</taxon>
        <taxon>Endopterygota</taxon>
        <taxon>Lepidoptera</taxon>
        <taxon>Glossata</taxon>
        <taxon>Ditrysia</taxon>
        <taxon>Noctuoidea</taxon>
        <taxon>Noctuidae</taxon>
        <taxon>Noctuinae</taxon>
        <taxon>Hadenini</taxon>
        <taxon>Mythimna</taxon>
    </lineage>
</organism>
<comment type="caution">
    <text evidence="1">The sequence shown here is derived from an EMBL/GenBank/DDBJ whole genome shotgun (WGS) entry which is preliminary data.</text>
</comment>
<proteinExistence type="predicted"/>
<dbReference type="Proteomes" id="UP001231649">
    <property type="component" value="Chromosome 6"/>
</dbReference>
<reference evidence="1" key="1">
    <citation type="submission" date="2023-03" db="EMBL/GenBank/DDBJ databases">
        <title>Chromosome-level genomes of two armyworms, Mythimna separata and Mythimna loreyi, provide insights into the biosynthesis and reception of sex pheromones.</title>
        <authorList>
            <person name="Zhao H."/>
        </authorList>
    </citation>
    <scope>NUCLEOTIDE SEQUENCE</scope>
    <source>
        <strain evidence="1">BeijingLab</strain>
    </source>
</reference>
<evidence type="ECO:0000313" key="2">
    <source>
        <dbReference type="Proteomes" id="UP001231649"/>
    </source>
</evidence>